<dbReference type="eggNOG" id="COG1511">
    <property type="taxonomic scope" value="Bacteria"/>
</dbReference>
<comment type="caution">
    <text evidence="1">The sequence shown here is derived from an EMBL/GenBank/DDBJ whole genome shotgun (WGS) entry which is preliminary data.</text>
</comment>
<evidence type="ECO:0000313" key="2">
    <source>
        <dbReference type="Proteomes" id="UP000030377"/>
    </source>
</evidence>
<dbReference type="EMBL" id="JRPN01000084">
    <property type="protein sequence ID" value="KGT72975.1"/>
    <property type="molecule type" value="Genomic_DNA"/>
</dbReference>
<dbReference type="Proteomes" id="UP000030377">
    <property type="component" value="Unassembled WGS sequence"/>
</dbReference>
<organism evidence="1 2">
    <name type="scientific">Bradyrhizobium japonicum</name>
    <dbReference type="NCBI Taxonomy" id="375"/>
    <lineage>
        <taxon>Bacteria</taxon>
        <taxon>Pseudomonadati</taxon>
        <taxon>Pseudomonadota</taxon>
        <taxon>Alphaproteobacteria</taxon>
        <taxon>Hyphomicrobiales</taxon>
        <taxon>Nitrobacteraceae</taxon>
        <taxon>Bradyrhizobium</taxon>
    </lineage>
</organism>
<reference evidence="1 2" key="1">
    <citation type="submission" date="2014-09" db="EMBL/GenBank/DDBJ databases">
        <title>Draft genome of Bradyrhizobium japonicum Is-34.</title>
        <authorList>
            <person name="Tsurumaru H."/>
            <person name="Yamakawa T."/>
            <person name="Hashimoto S."/>
            <person name="Okizaki K."/>
            <person name="Kanesaki Y."/>
            <person name="Yoshikawa H."/>
            <person name="Yajima S."/>
        </authorList>
    </citation>
    <scope>NUCLEOTIDE SEQUENCE [LARGE SCALE GENOMIC DNA]</scope>
    <source>
        <strain evidence="1 2">Is-34</strain>
    </source>
</reference>
<evidence type="ECO:0008006" key="3">
    <source>
        <dbReference type="Google" id="ProtNLM"/>
    </source>
</evidence>
<dbReference type="STRING" id="375.BKD09_RS44395"/>
<name>A0A0A3XFB9_BRAJP</name>
<protein>
    <recommendedName>
        <fullName evidence="3">Bacteriophage tail tape measure N-terminal domain-containing protein</fullName>
    </recommendedName>
</protein>
<dbReference type="AlphaFoldDB" id="A0A0A3XFB9"/>
<evidence type="ECO:0000313" key="1">
    <source>
        <dbReference type="EMBL" id="KGT72975.1"/>
    </source>
</evidence>
<sequence>MMGGKNVVDQFIASQSKSPEGMKAEVATYGLLPGAMEAMKLQLQTESIARANNTAITAAQQVQLDLLKQKTSEYAMTLAGLQTIQANLTPSESYLQEPKIQAQFNANTISAQQFLDAQQRLAENAQSTWNTAGASMAGEFAQLSQEFGKHSMAMATAAKAFGIVEARINTYTAFTKALASAVPPFNDALAAGVLAAGMAKVAAISSMSIPSFSTGDFVSGAGTSVSDSIPAMLSNGEFVVNAEATQRNRREIAQQSGSRQFHARFAGS</sequence>
<proteinExistence type="predicted"/>
<gene>
    <name evidence="1" type="ORF">MA20_47140</name>
</gene>
<accession>A0A0A3XFB9</accession>